<comment type="caution">
    <text evidence="3">The sequence shown here is derived from an EMBL/GenBank/DDBJ whole genome shotgun (WGS) entry which is preliminary data.</text>
</comment>
<evidence type="ECO:0008006" key="5">
    <source>
        <dbReference type="Google" id="ProtNLM"/>
    </source>
</evidence>
<dbReference type="InterPro" id="IPR048336">
    <property type="entry name" value="StiP-like"/>
</dbReference>
<dbReference type="Pfam" id="PF15608">
    <property type="entry name" value="PELOTA_1"/>
    <property type="match status" value="1"/>
</dbReference>
<dbReference type="PIRSF" id="PIRSF020979">
    <property type="entry name" value="UCP020979"/>
    <property type="match status" value="1"/>
</dbReference>
<dbReference type="RefSeq" id="WP_309854798.1">
    <property type="nucleotide sequence ID" value="NZ_JAVDQJ010000005.1"/>
</dbReference>
<dbReference type="InterPro" id="IPR011215">
    <property type="entry name" value="StiP_N"/>
</dbReference>
<organism evidence="3 4">
    <name type="scientific">Deinococcus soli</name>
    <name type="common">ex Cha et al. 2016</name>
    <dbReference type="NCBI Taxonomy" id="1309411"/>
    <lineage>
        <taxon>Bacteria</taxon>
        <taxon>Thermotogati</taxon>
        <taxon>Deinococcota</taxon>
        <taxon>Deinococci</taxon>
        <taxon>Deinococcales</taxon>
        <taxon>Deinococcaceae</taxon>
        <taxon>Deinococcus</taxon>
    </lineage>
</organism>
<accession>A0AAE3XC91</accession>
<dbReference type="Pfam" id="PF11202">
    <property type="entry name" value="StiP"/>
    <property type="match status" value="1"/>
</dbReference>
<gene>
    <name evidence="3" type="ORF">J2Y00_001934</name>
</gene>
<dbReference type="AlphaFoldDB" id="A0AAE3XC91"/>
<proteinExistence type="predicted"/>
<dbReference type="EMBL" id="JAVDQK010000004">
    <property type="protein sequence ID" value="MDR6218371.1"/>
    <property type="molecule type" value="Genomic_DNA"/>
</dbReference>
<dbReference type="InterPro" id="IPR028157">
    <property type="entry name" value="PELOTA_dom"/>
</dbReference>
<sequence>MTTMTASLVSSSYDPQDVTYLLRAITPTFVTVEEKERLIQSGQQHYGQLLSPERPPRDEYAALFEHTLERTHALTAQHAVSMADFVAAAARRHDLNSGALAIVSLARGGTPIGVLVTRALRALRGPCQHYGVSIVRDHGIDAAALDYIRARHPDQAIFFVDGWTGKGVIARELHRSVAAYNASRGSAVVGRLLVMSDPGAFAWASATPDDLLVPNAMLGATISGLISRTVLPERPGDLHGAAFLADLAPHDVSTRFVDTVSAHFTDTALVDRARRTWHAPDPARRRSAARFLHGVQLQYGKRPVNHVKPGVGEATRVLLRRAPERLLLRDLHAPNVQHLRALAEAQRVPVECRPDMPYGACALIQSVDLDP</sequence>
<reference evidence="3" key="1">
    <citation type="submission" date="2023-07" db="EMBL/GenBank/DDBJ databases">
        <title>Sorghum-associated microbial communities from plants grown in Nebraska, USA.</title>
        <authorList>
            <person name="Schachtman D."/>
        </authorList>
    </citation>
    <scope>NUCLEOTIDE SEQUENCE</scope>
    <source>
        <strain evidence="3">BE330</strain>
    </source>
</reference>
<feature type="domain" description="PELOTA RNA-binding" evidence="2">
    <location>
        <begin position="289"/>
        <end position="365"/>
    </location>
</feature>
<feature type="domain" description="Cysteine protease StiP N-terminal" evidence="1">
    <location>
        <begin position="11"/>
        <end position="260"/>
    </location>
</feature>
<evidence type="ECO:0000313" key="3">
    <source>
        <dbReference type="EMBL" id="MDR6218371.1"/>
    </source>
</evidence>
<evidence type="ECO:0000313" key="4">
    <source>
        <dbReference type="Proteomes" id="UP001185331"/>
    </source>
</evidence>
<evidence type="ECO:0000259" key="2">
    <source>
        <dbReference type="Pfam" id="PF15608"/>
    </source>
</evidence>
<protein>
    <recommendedName>
        <fullName evidence="5">PELOTA RNA-binding domain-containing protein</fullName>
    </recommendedName>
</protein>
<name>A0AAE3XC91_9DEIO</name>
<evidence type="ECO:0000259" key="1">
    <source>
        <dbReference type="Pfam" id="PF11202"/>
    </source>
</evidence>
<dbReference type="Proteomes" id="UP001185331">
    <property type="component" value="Unassembled WGS sequence"/>
</dbReference>